<organism evidence="14 15">
    <name type="scientific">Coprococcus eutactus</name>
    <dbReference type="NCBI Taxonomy" id="33043"/>
    <lineage>
        <taxon>Bacteria</taxon>
        <taxon>Bacillati</taxon>
        <taxon>Bacillota</taxon>
        <taxon>Clostridia</taxon>
        <taxon>Lachnospirales</taxon>
        <taxon>Lachnospiraceae</taxon>
        <taxon>Coprococcus</taxon>
    </lineage>
</organism>
<feature type="transmembrane region" description="Helical" evidence="13">
    <location>
        <begin position="68"/>
        <end position="89"/>
    </location>
</feature>
<keyword evidence="9 13" id="KW-1133">Transmembrane helix</keyword>
<dbReference type="PIRSF" id="PIRSF006247">
    <property type="entry name" value="TrkH"/>
    <property type="match status" value="1"/>
</dbReference>
<dbReference type="OrthoDB" id="9810952at2"/>
<evidence type="ECO:0000256" key="3">
    <source>
        <dbReference type="ARBA" id="ARBA00022448"/>
    </source>
</evidence>
<evidence type="ECO:0000256" key="13">
    <source>
        <dbReference type="SAM" id="Phobius"/>
    </source>
</evidence>
<evidence type="ECO:0000256" key="4">
    <source>
        <dbReference type="ARBA" id="ARBA00022475"/>
    </source>
</evidence>
<dbReference type="GO" id="GO:0005886">
    <property type="term" value="C:plasma membrane"/>
    <property type="evidence" value="ECO:0007669"/>
    <property type="project" value="UniProtKB-SubCell"/>
</dbReference>
<evidence type="ECO:0000256" key="12">
    <source>
        <dbReference type="PIRSR" id="PIRSR006247-1"/>
    </source>
</evidence>
<evidence type="ECO:0000256" key="7">
    <source>
        <dbReference type="ARBA" id="ARBA00022692"/>
    </source>
</evidence>
<dbReference type="InterPro" id="IPR004772">
    <property type="entry name" value="TrkH"/>
</dbReference>
<feature type="transmembrane region" description="Helical" evidence="13">
    <location>
        <begin position="127"/>
        <end position="148"/>
    </location>
</feature>
<evidence type="ECO:0000256" key="1">
    <source>
        <dbReference type="ARBA" id="ARBA00004429"/>
    </source>
</evidence>
<name>A0A3R5WJI6_9FIRM</name>
<dbReference type="AlphaFoldDB" id="A0A3R5WJI6"/>
<feature type="binding site" evidence="12">
    <location>
        <position position="220"/>
    </location>
    <ligand>
        <name>K(+)</name>
        <dbReference type="ChEBI" id="CHEBI:29103"/>
    </ligand>
</feature>
<protein>
    <submittedName>
        <fullName evidence="14">TrkH family potassium uptake protein</fullName>
    </submittedName>
</protein>
<keyword evidence="4" id="KW-1003">Cell membrane</keyword>
<comment type="caution">
    <text evidence="14">The sequence shown here is derived from an EMBL/GenBank/DDBJ whole genome shotgun (WGS) entry which is preliminary data.</text>
</comment>
<feature type="binding site" evidence="12">
    <location>
        <position position="313"/>
    </location>
    <ligand>
        <name>K(+)</name>
        <dbReference type="ChEBI" id="CHEBI:29103"/>
    </ligand>
</feature>
<evidence type="ECO:0000256" key="9">
    <source>
        <dbReference type="ARBA" id="ARBA00022989"/>
    </source>
</evidence>
<feature type="binding site" evidence="12">
    <location>
        <position position="314"/>
    </location>
    <ligand>
        <name>K(+)</name>
        <dbReference type="ChEBI" id="CHEBI:29103"/>
    </ligand>
</feature>
<keyword evidence="7 13" id="KW-0812">Transmembrane</keyword>
<feature type="transmembrane region" description="Helical" evidence="13">
    <location>
        <begin position="392"/>
        <end position="412"/>
    </location>
</feature>
<feature type="binding site" evidence="12">
    <location>
        <position position="110"/>
    </location>
    <ligand>
        <name>K(+)</name>
        <dbReference type="ChEBI" id="CHEBI:29103"/>
    </ligand>
</feature>
<sequence length="499" mass="55255">MNNSMIIYILGQVVRLEGILMIIPCITSLIYQEHEGFAFLVVILACVIVGTLMTIRKPSNQTIYLKEGCIATAFSWVLLSIFGCMPFVISGEIPSFTNALFETVSGLTTTGASILSDVEAMSHGMMLWRCFTHWIGGMGVLVFLLAIIPMNSASGSNMNLMKAESPGPSVGKLVPRLKHTARILYAIYFAMTLLEVVLLLFGRMSLFDAFCTAFGTAGTGGFGIKNDSFTSFSPYIQWVVTIFMMLFGVNFNFYYYILYRNVRKALSMEEVRTYFLIILGAIGIIFVNLMQTMSNAWDALRHASFQVASIITTTGYASADFDQWTQTCKTVLVILMFIGACAGSTGGGMKVSRLIIMFKTVVKELGSYFHPKNIKKIKMDGKPVEHEVVRAVNVYFITLMGIFTISVFLVSFEGRDLVTNFTAVAACLNNIGPGLSQVGPTQNFGMLTGFSKYVLMFDMLAGRLELFPLLLIFNPGVYRDMIMGAVRYVKRKIAARRVS</sequence>
<feature type="transmembrane region" description="Helical" evidence="13">
    <location>
        <begin position="236"/>
        <end position="259"/>
    </location>
</feature>
<keyword evidence="11 13" id="KW-0472">Membrane</keyword>
<keyword evidence="10" id="KW-0406">Ion transport</keyword>
<feature type="transmembrane region" description="Helical" evidence="13">
    <location>
        <begin position="7"/>
        <end position="31"/>
    </location>
</feature>
<evidence type="ECO:0000256" key="2">
    <source>
        <dbReference type="ARBA" id="ARBA00009137"/>
    </source>
</evidence>
<dbReference type="PANTHER" id="PTHR32024:SF2">
    <property type="entry name" value="TRK SYSTEM POTASSIUM UPTAKE PROTEIN TRKG-RELATED"/>
    <property type="match status" value="1"/>
</dbReference>
<evidence type="ECO:0000313" key="15">
    <source>
        <dbReference type="Proteomes" id="UP000283295"/>
    </source>
</evidence>
<feature type="transmembrane region" description="Helical" evidence="13">
    <location>
        <begin position="37"/>
        <end position="56"/>
    </location>
</feature>
<feature type="binding site" evidence="12">
    <location>
        <position position="109"/>
    </location>
    <ligand>
        <name>K(+)</name>
        <dbReference type="ChEBI" id="CHEBI:29103"/>
    </ligand>
</feature>
<dbReference type="InterPro" id="IPR003445">
    <property type="entry name" value="Cat_transpt"/>
</dbReference>
<feature type="transmembrane region" description="Helical" evidence="13">
    <location>
        <begin position="453"/>
        <end position="473"/>
    </location>
</feature>
<feature type="transmembrane region" description="Helical" evidence="13">
    <location>
        <begin position="183"/>
        <end position="201"/>
    </location>
</feature>
<dbReference type="GO" id="GO:0046872">
    <property type="term" value="F:metal ion binding"/>
    <property type="evidence" value="ECO:0007669"/>
    <property type="project" value="UniProtKB-KW"/>
</dbReference>
<dbReference type="GO" id="GO:0015379">
    <property type="term" value="F:potassium:chloride symporter activity"/>
    <property type="evidence" value="ECO:0007669"/>
    <property type="project" value="InterPro"/>
</dbReference>
<evidence type="ECO:0000313" key="14">
    <source>
        <dbReference type="EMBL" id="RGS41455.1"/>
    </source>
</evidence>
<keyword evidence="6" id="KW-0633">Potassium transport</keyword>
<evidence type="ECO:0000256" key="11">
    <source>
        <dbReference type="ARBA" id="ARBA00023136"/>
    </source>
</evidence>
<dbReference type="PANTHER" id="PTHR32024">
    <property type="entry name" value="TRK SYSTEM POTASSIUM UPTAKE PROTEIN TRKG-RELATED"/>
    <property type="match status" value="1"/>
</dbReference>
<comment type="similarity">
    <text evidence="2">Belongs to the TrkH potassium transport family.</text>
</comment>
<keyword evidence="5" id="KW-0997">Cell inner membrane</keyword>
<evidence type="ECO:0000256" key="6">
    <source>
        <dbReference type="ARBA" id="ARBA00022538"/>
    </source>
</evidence>
<keyword evidence="8 12" id="KW-0630">Potassium</keyword>
<keyword evidence="3" id="KW-0813">Transport</keyword>
<comment type="subcellular location">
    <subcellularLocation>
        <location evidence="1">Cell inner membrane</location>
        <topology evidence="1">Multi-pass membrane protein</topology>
    </subcellularLocation>
</comment>
<dbReference type="EMBL" id="QRVK01000019">
    <property type="protein sequence ID" value="RGS41455.1"/>
    <property type="molecule type" value="Genomic_DNA"/>
</dbReference>
<feature type="binding site" evidence="12">
    <location>
        <position position="430"/>
    </location>
    <ligand>
        <name>K(+)</name>
        <dbReference type="ChEBI" id="CHEBI:29103"/>
    </ligand>
</feature>
<evidence type="ECO:0000256" key="8">
    <source>
        <dbReference type="ARBA" id="ARBA00022958"/>
    </source>
</evidence>
<dbReference type="Proteomes" id="UP000283295">
    <property type="component" value="Unassembled WGS sequence"/>
</dbReference>
<proteinExistence type="inferred from homology"/>
<evidence type="ECO:0000256" key="5">
    <source>
        <dbReference type="ARBA" id="ARBA00022519"/>
    </source>
</evidence>
<keyword evidence="12" id="KW-0479">Metal-binding</keyword>
<feature type="transmembrane region" description="Helical" evidence="13">
    <location>
        <begin position="330"/>
        <end position="349"/>
    </location>
</feature>
<dbReference type="Pfam" id="PF02386">
    <property type="entry name" value="TrkH"/>
    <property type="match status" value="1"/>
</dbReference>
<gene>
    <name evidence="14" type="ORF">DWX94_08485</name>
</gene>
<evidence type="ECO:0000256" key="10">
    <source>
        <dbReference type="ARBA" id="ARBA00023065"/>
    </source>
</evidence>
<accession>A0A3R5WJI6</accession>
<reference evidence="14 15" key="1">
    <citation type="submission" date="2018-08" db="EMBL/GenBank/DDBJ databases">
        <title>A genome reference for cultivated species of the human gut microbiota.</title>
        <authorList>
            <person name="Zou Y."/>
            <person name="Xue W."/>
            <person name="Luo G."/>
        </authorList>
    </citation>
    <scope>NUCLEOTIDE SEQUENCE [LARGE SCALE GENOMIC DNA]</scope>
    <source>
        <strain evidence="14 15">AF22-21</strain>
    </source>
</reference>
<feature type="transmembrane region" description="Helical" evidence="13">
    <location>
        <begin position="271"/>
        <end position="290"/>
    </location>
</feature>